<protein>
    <submittedName>
        <fullName evidence="1">AMP-binding protein</fullName>
    </submittedName>
</protein>
<keyword evidence="2" id="KW-1185">Reference proteome</keyword>
<proteinExistence type="predicted"/>
<dbReference type="EMBL" id="CP107551">
    <property type="protein sequence ID" value="UYP18660.1"/>
    <property type="molecule type" value="Genomic_DNA"/>
</dbReference>
<name>A0ACD4DF02_9NOCA</name>
<accession>A0ACD4DF02</accession>
<sequence length="505" mass="54514">MASTVGSALHWWAKTKGEQKALVVADESLTYRELQDWSSRIARSLVDRGIERGQRVGVLGPNSLTWPVVALGVLKAGAVLVPLNPRFKPAELRKVADDSGLSLVLIPNEFTTIVEDARALGNSFDIVEFSDITPLREGDQDDFRIDLEPDEPTAVLFTSGSTGMSKGVICTNRTLLNIVFEATLTEEGFRPGSTSLLVLPLVFTPGLVWGLIMTTVLGGTLVVEKELDPNRAARLLGEHNVQAIFGVPLIFEAISRSPEFEKADLSSLRTAIVGGAAVAPALLKRWADKGVALRQIYGMTEAGGVATATLVAEAFDHPDSCGSGSIFTELKVVREDGTEAAPGEEGEILLRGPGVTPGYWNDPESTAVALRDGWLHSGDLGTRDAEGRVKFVDRLKDLIITGGINVSPVEIERVISEIPGVQEVAVIAASDQRFGETPAAIVTVESGVDEATIIEHCDRLMADYKVPRYVVIRDEPLPRLPSGKLSKTAIREEYKDVADRFDKVR</sequence>
<organism evidence="1 2">
    <name type="scientific">Rhodococcus sacchari</name>
    <dbReference type="NCBI Taxonomy" id="2962047"/>
    <lineage>
        <taxon>Bacteria</taxon>
        <taxon>Bacillati</taxon>
        <taxon>Actinomycetota</taxon>
        <taxon>Actinomycetes</taxon>
        <taxon>Mycobacteriales</taxon>
        <taxon>Nocardiaceae</taxon>
        <taxon>Rhodococcus</taxon>
    </lineage>
</organism>
<gene>
    <name evidence="1" type="ORF">OED52_18795</name>
</gene>
<reference evidence="1" key="1">
    <citation type="submission" date="2022-10" db="EMBL/GenBank/DDBJ databases">
        <title>Rhodococcus ferula Z13 complete genome.</title>
        <authorList>
            <person name="Long X."/>
            <person name="Zang M."/>
        </authorList>
    </citation>
    <scope>NUCLEOTIDE SEQUENCE</scope>
    <source>
        <strain evidence="1">Z13</strain>
    </source>
</reference>
<dbReference type="Proteomes" id="UP001156484">
    <property type="component" value="Chromosome"/>
</dbReference>
<evidence type="ECO:0000313" key="1">
    <source>
        <dbReference type="EMBL" id="UYP18660.1"/>
    </source>
</evidence>
<evidence type="ECO:0000313" key="2">
    <source>
        <dbReference type="Proteomes" id="UP001156484"/>
    </source>
</evidence>